<name>A0ABT6SKC7_9ACTN</name>
<keyword evidence="1" id="KW-0472">Membrane</keyword>
<evidence type="ECO:0000256" key="1">
    <source>
        <dbReference type="SAM" id="Phobius"/>
    </source>
</evidence>
<keyword evidence="3" id="KW-1185">Reference proteome</keyword>
<feature type="transmembrane region" description="Helical" evidence="1">
    <location>
        <begin position="71"/>
        <end position="91"/>
    </location>
</feature>
<feature type="transmembrane region" description="Helical" evidence="1">
    <location>
        <begin position="136"/>
        <end position="163"/>
    </location>
</feature>
<accession>A0ABT6SKC7</accession>
<reference evidence="2 3" key="1">
    <citation type="submission" date="2023-05" db="EMBL/GenBank/DDBJ databases">
        <title>Draft genome sequence of Streptomyces sp. B-S-A6 isolated from a cave soil in Thailand.</title>
        <authorList>
            <person name="Chamroensaksri N."/>
            <person name="Muangham S."/>
        </authorList>
    </citation>
    <scope>NUCLEOTIDE SEQUENCE [LARGE SCALE GENOMIC DNA]</scope>
    <source>
        <strain evidence="2 3">B-S-A6</strain>
    </source>
</reference>
<gene>
    <name evidence="2" type="ORF">QIS96_31660</name>
</gene>
<keyword evidence="1" id="KW-0812">Transmembrane</keyword>
<dbReference type="RefSeq" id="WP_282546273.1">
    <property type="nucleotide sequence ID" value="NZ_JASCIQ010000044.1"/>
</dbReference>
<proteinExistence type="predicted"/>
<keyword evidence="1" id="KW-1133">Transmembrane helix</keyword>
<protein>
    <recommendedName>
        <fullName evidence="4">DUF1707 domain-containing protein</fullName>
    </recommendedName>
</protein>
<sequence>MSAKGSIELRHAELQRQIRDLHTQVAVSGPDDDEYDEKYARLVEVTGELLDFEQEMPALLAEPARASSERVVLWSWRGQAVVAAVLVALVFVLDRTWWWTLLLVPHFVGTVVGSLQKVRTEGHRALRHTAMGLHVLAVLVALLFFGLLSMWFLIAIIIGWLLVGSSLIEDPKNAVPGGQR</sequence>
<evidence type="ECO:0000313" key="3">
    <source>
        <dbReference type="Proteomes" id="UP001223978"/>
    </source>
</evidence>
<dbReference type="EMBL" id="JASCIQ010000044">
    <property type="protein sequence ID" value="MDI3408364.1"/>
    <property type="molecule type" value="Genomic_DNA"/>
</dbReference>
<comment type="caution">
    <text evidence="2">The sequence shown here is derived from an EMBL/GenBank/DDBJ whole genome shotgun (WGS) entry which is preliminary data.</text>
</comment>
<dbReference type="Proteomes" id="UP001223978">
    <property type="component" value="Unassembled WGS sequence"/>
</dbReference>
<evidence type="ECO:0000313" key="2">
    <source>
        <dbReference type="EMBL" id="MDI3408364.1"/>
    </source>
</evidence>
<feature type="transmembrane region" description="Helical" evidence="1">
    <location>
        <begin position="97"/>
        <end position="115"/>
    </location>
</feature>
<evidence type="ECO:0008006" key="4">
    <source>
        <dbReference type="Google" id="ProtNLM"/>
    </source>
</evidence>
<organism evidence="2 3">
    <name type="scientific">Streptomyces cavernicola</name>
    <dbReference type="NCBI Taxonomy" id="3043613"/>
    <lineage>
        <taxon>Bacteria</taxon>
        <taxon>Bacillati</taxon>
        <taxon>Actinomycetota</taxon>
        <taxon>Actinomycetes</taxon>
        <taxon>Kitasatosporales</taxon>
        <taxon>Streptomycetaceae</taxon>
        <taxon>Streptomyces</taxon>
    </lineage>
</organism>